<evidence type="ECO:0000256" key="1">
    <source>
        <dbReference type="SAM" id="Phobius"/>
    </source>
</evidence>
<dbReference type="Proteomes" id="UP000774130">
    <property type="component" value="Unassembled WGS sequence"/>
</dbReference>
<reference evidence="2 3" key="1">
    <citation type="submission" date="2021-06" db="EMBL/GenBank/DDBJ databases">
        <title>Enterococcus alishanensis sp. nov., a novel lactic acid bacterium isolated from fresh coffee beans.</title>
        <authorList>
            <person name="Chen Y.-S."/>
        </authorList>
    </citation>
    <scope>NUCLEOTIDE SEQUENCE [LARGE SCALE GENOMIC DNA]</scope>
    <source>
        <strain evidence="2 3">ALS3</strain>
    </source>
</reference>
<name>A0ABS6TFX7_9ENTE</name>
<feature type="transmembrane region" description="Helical" evidence="1">
    <location>
        <begin position="475"/>
        <end position="493"/>
    </location>
</feature>
<feature type="transmembrane region" description="Helical" evidence="1">
    <location>
        <begin position="535"/>
        <end position="555"/>
    </location>
</feature>
<feature type="transmembrane region" description="Helical" evidence="1">
    <location>
        <begin position="505"/>
        <end position="529"/>
    </location>
</feature>
<dbReference type="RefSeq" id="WP_218327056.1">
    <property type="nucleotide sequence ID" value="NZ_JAHUZB010000006.1"/>
</dbReference>
<evidence type="ECO:0008006" key="4">
    <source>
        <dbReference type="Google" id="ProtNLM"/>
    </source>
</evidence>
<keyword evidence="1" id="KW-1133">Transmembrane helix</keyword>
<accession>A0ABS6TFX7</accession>
<protein>
    <recommendedName>
        <fullName evidence="4">Inner membrane protein yeeR</fullName>
    </recommendedName>
</protein>
<keyword evidence="1" id="KW-0472">Membrane</keyword>
<keyword evidence="3" id="KW-1185">Reference proteome</keyword>
<keyword evidence="1" id="KW-0812">Transmembrane</keyword>
<sequence>MSVLLLTIIVVGLIGILFREHIIDFISYLNWKKRIEGTHDYDQSIIRDLLIKLGENAFSLSGETLPYGRAKWFINSVDSFNEKTAAEDLDFFGYSPIRSKTELEFQEYGLLLTQDGLFFNEQLEEKEDNTKEFKTINIMLPFEGLWKVKISSESSELKFLYFNGRSKRINLGNNVLFAQALADGIQGIIDTGYTNDLKTGDIRKKLSQDLKEFGNTSEQFNFAASIGAASSIYTGLGDHLHEKQINSIVSANMGHGHAAEYANNLIDSIKHPFSKVEQVGQNNAKNGADRVVGLDFIQTKYCNSARNSVNAAFAKKSDGGQYRYGGMQLEVPKDQYNEAVKIMEQRISEGKVKGYDNPKDASKIIRKGNVTYQEAKLIAKGGNIVSLKYDAIDGAVQSLPIAGISFVITFAQAKWSGVETKDAAIAALQSGGKTLIMGTIVYAGSQQFAKMMTAQIANQAGKKVLAETVAKRSSMVISFAIVIAPSMLNTLTGRISSQQLLKNSLVAGGGFVAGVASSTGAGALLGSVVPGAGNVAGAIVGATAGVIGGIAGSIASKRIMDNFIQDDRVEMFAQLKEEYIDVVMSIGLSDQEFVTVQEKIFDKKLESKLKDMFRQIDALGSRTHAREAFIETAVEEVLSNRKTIDDNDILEAIKISEETFTLAN</sequence>
<evidence type="ECO:0000313" key="3">
    <source>
        <dbReference type="Proteomes" id="UP000774130"/>
    </source>
</evidence>
<gene>
    <name evidence="2" type="ORF">KUA55_14250</name>
</gene>
<comment type="caution">
    <text evidence="2">The sequence shown here is derived from an EMBL/GenBank/DDBJ whole genome shotgun (WGS) entry which is preliminary data.</text>
</comment>
<evidence type="ECO:0000313" key="2">
    <source>
        <dbReference type="EMBL" id="MBV7391846.1"/>
    </source>
</evidence>
<dbReference type="EMBL" id="JAHUZB010000006">
    <property type="protein sequence ID" value="MBV7391846.1"/>
    <property type="molecule type" value="Genomic_DNA"/>
</dbReference>
<proteinExistence type="predicted"/>
<organism evidence="2 3">
    <name type="scientific">Enterococcus alishanensis</name>
    <dbReference type="NCBI Taxonomy" id="1303817"/>
    <lineage>
        <taxon>Bacteria</taxon>
        <taxon>Bacillati</taxon>
        <taxon>Bacillota</taxon>
        <taxon>Bacilli</taxon>
        <taxon>Lactobacillales</taxon>
        <taxon>Enterococcaceae</taxon>
        <taxon>Enterococcus</taxon>
    </lineage>
</organism>